<keyword evidence="9" id="KW-0732">Signal</keyword>
<dbReference type="RefSeq" id="WP_344118502.1">
    <property type="nucleotide sequence ID" value="NZ_BAAABW010000017.1"/>
</dbReference>
<evidence type="ECO:0000256" key="1">
    <source>
        <dbReference type="ARBA" id="ARBA00004651"/>
    </source>
</evidence>
<dbReference type="Proteomes" id="UP001500063">
    <property type="component" value="Unassembled WGS sequence"/>
</dbReference>
<feature type="domain" description="Membrane transport protein MMPL" evidence="10">
    <location>
        <begin position="510"/>
        <end position="725"/>
    </location>
</feature>
<feature type="transmembrane region" description="Helical" evidence="8">
    <location>
        <begin position="595"/>
        <end position="617"/>
    </location>
</feature>
<dbReference type="SUPFAM" id="SSF82866">
    <property type="entry name" value="Multidrug efflux transporter AcrB transmembrane domain"/>
    <property type="match status" value="2"/>
</dbReference>
<dbReference type="InterPro" id="IPR004869">
    <property type="entry name" value="MMPL_dom"/>
</dbReference>
<feature type="transmembrane region" description="Helical" evidence="8">
    <location>
        <begin position="300"/>
        <end position="323"/>
    </location>
</feature>
<evidence type="ECO:0000259" key="10">
    <source>
        <dbReference type="Pfam" id="PF03176"/>
    </source>
</evidence>
<feature type="domain" description="Membrane transport protein MMPL" evidence="10">
    <location>
        <begin position="44"/>
        <end position="365"/>
    </location>
</feature>
<evidence type="ECO:0000256" key="8">
    <source>
        <dbReference type="SAM" id="Phobius"/>
    </source>
</evidence>
<sequence>MARWSVRHPWWVLATALMLGALLALAAAGSPARLSNGGYIANGTEATHAEKILKDRFDAGIPDLVLHVRADAPVTDPAVDRAGRELARKAAEQPGVRRVLSYWTVGDSRLLSRDRHAALVTVDLAGGEHVAARRAAALVPRLTGRHGPLRVTATGPAWVMAQATEVSGRELLQAELVGAPLAVLVLLFAFGSLTAALLPAAVGGLAVAGTFAVLRLLTAVMPVSAFASNITTALGFGLAIDYGLFVVTRYREEVTTGIGTAEAIARTMRTAGRTVMYSAATVVICLSTLLLFPLGFLRSLAVAGMSVVALAAATTALVLPALLSVIGTRIDRGDLFAPLRRPRRDGHVSLWHRAARVATARPVPVGGLAALFLVTLALPFAHVRFGVADERVLPARVESHATASRIEREFDLPWNRTLAVVLTDVDAVNQQEQLDAYARRVSALPSVGEVSTAGGVYARGRLTAGPTVGSLLYITRGATWLAVTSSGSPSGDERLVEELRALPAPGPHLVSGRPARLLDTENAILHALPWAAAIVVGSVLLLLFLFTGSVLIPFKAVLMGALSLSASFGVMVHVFQDGHLRGLFGNFTVTGELDTSMPVLIFGAAFALSVDYELFLISRIQEEYRISGDHRASVVAGIARTGRTVTVAAAILAAALFPLVASDIVLLKLFGCGLALAVLVDATVVRGVLVPAFMRLTGHANWWAPRPLAALHRRLSPDRWHRSGDGGVEGVPGPRDTSLTPVTSSAPRPGHLPPRPPR</sequence>
<evidence type="ECO:0000313" key="11">
    <source>
        <dbReference type="EMBL" id="GAA0353337.1"/>
    </source>
</evidence>
<dbReference type="InterPro" id="IPR050545">
    <property type="entry name" value="Mycobact_MmpL"/>
</dbReference>
<gene>
    <name evidence="11" type="ORF">GCM10010319_33140</name>
</gene>
<keyword evidence="6 8" id="KW-0472">Membrane</keyword>
<dbReference type="PANTHER" id="PTHR33406:SF11">
    <property type="entry name" value="MEMBRANE PROTEIN SCO6666-RELATED"/>
    <property type="match status" value="1"/>
</dbReference>
<dbReference type="PANTHER" id="PTHR33406">
    <property type="entry name" value="MEMBRANE PROTEIN MJ1562-RELATED"/>
    <property type="match status" value="1"/>
</dbReference>
<evidence type="ECO:0000256" key="4">
    <source>
        <dbReference type="ARBA" id="ARBA00022692"/>
    </source>
</evidence>
<feature type="transmembrane region" description="Helical" evidence="8">
    <location>
        <begin position="523"/>
        <end position="544"/>
    </location>
</feature>
<keyword evidence="12" id="KW-1185">Reference proteome</keyword>
<feature type="compositionally biased region" description="Polar residues" evidence="7">
    <location>
        <begin position="737"/>
        <end position="746"/>
    </location>
</feature>
<evidence type="ECO:0000256" key="2">
    <source>
        <dbReference type="ARBA" id="ARBA00010157"/>
    </source>
</evidence>
<feature type="transmembrane region" description="Helical" evidence="8">
    <location>
        <begin position="556"/>
        <end position="575"/>
    </location>
</feature>
<evidence type="ECO:0000256" key="6">
    <source>
        <dbReference type="ARBA" id="ARBA00023136"/>
    </source>
</evidence>
<evidence type="ECO:0000256" key="3">
    <source>
        <dbReference type="ARBA" id="ARBA00022475"/>
    </source>
</evidence>
<protein>
    <submittedName>
        <fullName evidence="11">MMPL family transporter</fullName>
    </submittedName>
</protein>
<feature type="transmembrane region" description="Helical" evidence="8">
    <location>
        <begin position="223"/>
        <end position="247"/>
    </location>
</feature>
<feature type="transmembrane region" description="Helical" evidence="8">
    <location>
        <begin position="638"/>
        <end position="660"/>
    </location>
</feature>
<keyword evidence="3" id="KW-1003">Cell membrane</keyword>
<feature type="region of interest" description="Disordered" evidence="7">
    <location>
        <begin position="721"/>
        <end position="758"/>
    </location>
</feature>
<dbReference type="Pfam" id="PF03176">
    <property type="entry name" value="MMPL"/>
    <property type="match status" value="2"/>
</dbReference>
<feature type="chain" id="PRO_5047394693" evidence="9">
    <location>
        <begin position="27"/>
        <end position="758"/>
    </location>
</feature>
<reference evidence="11 12" key="1">
    <citation type="journal article" date="2019" name="Int. J. Syst. Evol. Microbiol.">
        <title>The Global Catalogue of Microorganisms (GCM) 10K type strain sequencing project: providing services to taxonomists for standard genome sequencing and annotation.</title>
        <authorList>
            <consortium name="The Broad Institute Genomics Platform"/>
            <consortium name="The Broad Institute Genome Sequencing Center for Infectious Disease"/>
            <person name="Wu L."/>
            <person name="Ma J."/>
        </authorList>
    </citation>
    <scope>NUCLEOTIDE SEQUENCE [LARGE SCALE GENOMIC DNA]</scope>
    <source>
        <strain evidence="11 12">JCM 4565</strain>
    </source>
</reference>
<accession>A0ABN0X2B4</accession>
<feature type="transmembrane region" description="Helical" evidence="8">
    <location>
        <begin position="275"/>
        <end position="294"/>
    </location>
</feature>
<comment type="similarity">
    <text evidence="2">Belongs to the resistance-nodulation-cell division (RND) (TC 2.A.6) family. MmpL subfamily.</text>
</comment>
<comment type="subcellular location">
    <subcellularLocation>
        <location evidence="1">Cell membrane</location>
        <topology evidence="1">Multi-pass membrane protein</topology>
    </subcellularLocation>
</comment>
<keyword evidence="4 8" id="KW-0812">Transmembrane</keyword>
<proteinExistence type="inferred from homology"/>
<evidence type="ECO:0000256" key="7">
    <source>
        <dbReference type="SAM" id="MobiDB-lite"/>
    </source>
</evidence>
<feature type="transmembrane region" description="Helical" evidence="8">
    <location>
        <begin position="363"/>
        <end position="383"/>
    </location>
</feature>
<dbReference type="EMBL" id="BAAABW010000017">
    <property type="protein sequence ID" value="GAA0353337.1"/>
    <property type="molecule type" value="Genomic_DNA"/>
</dbReference>
<evidence type="ECO:0000256" key="5">
    <source>
        <dbReference type="ARBA" id="ARBA00022989"/>
    </source>
</evidence>
<organism evidence="11 12">
    <name type="scientific">Streptomyces blastmyceticus</name>
    <dbReference type="NCBI Taxonomy" id="68180"/>
    <lineage>
        <taxon>Bacteria</taxon>
        <taxon>Bacillati</taxon>
        <taxon>Actinomycetota</taxon>
        <taxon>Actinomycetes</taxon>
        <taxon>Kitasatosporales</taxon>
        <taxon>Streptomycetaceae</taxon>
        <taxon>Streptomyces</taxon>
    </lineage>
</organism>
<evidence type="ECO:0000313" key="12">
    <source>
        <dbReference type="Proteomes" id="UP001500063"/>
    </source>
</evidence>
<dbReference type="Gene3D" id="1.20.1640.10">
    <property type="entry name" value="Multidrug efflux transporter AcrB transmembrane domain"/>
    <property type="match status" value="2"/>
</dbReference>
<keyword evidence="5 8" id="KW-1133">Transmembrane helix</keyword>
<comment type="caution">
    <text evidence="11">The sequence shown here is derived from an EMBL/GenBank/DDBJ whole genome shotgun (WGS) entry which is preliminary data.</text>
</comment>
<evidence type="ECO:0000256" key="9">
    <source>
        <dbReference type="SAM" id="SignalP"/>
    </source>
</evidence>
<feature type="signal peptide" evidence="9">
    <location>
        <begin position="1"/>
        <end position="26"/>
    </location>
</feature>
<name>A0ABN0X2B4_9ACTN</name>